<evidence type="ECO:0000259" key="4">
    <source>
        <dbReference type="PROSITE" id="PS50983"/>
    </source>
</evidence>
<dbReference type="STRING" id="1464122.SAMN05421737_10899"/>
<dbReference type="EMBL" id="FMYM01000008">
    <property type="protein sequence ID" value="SDC41597.1"/>
    <property type="molecule type" value="Genomic_DNA"/>
</dbReference>
<dbReference type="SUPFAM" id="SSF53807">
    <property type="entry name" value="Helical backbone' metal receptor"/>
    <property type="match status" value="1"/>
</dbReference>
<reference evidence="6" key="1">
    <citation type="submission" date="2016-09" db="EMBL/GenBank/DDBJ databases">
        <authorList>
            <person name="Varghese N."/>
            <person name="Submissions S."/>
        </authorList>
    </citation>
    <scope>NUCLEOTIDE SEQUENCE [LARGE SCALE GENOMIC DNA]</scope>
    <source>
        <strain evidence="6">25nlg</strain>
    </source>
</reference>
<dbReference type="RefSeq" id="WP_176763880.1">
    <property type="nucleotide sequence ID" value="NZ_FMYM01000008.1"/>
</dbReference>
<accession>A0A1G6LF53</accession>
<evidence type="ECO:0000313" key="6">
    <source>
        <dbReference type="Proteomes" id="UP000242662"/>
    </source>
</evidence>
<protein>
    <submittedName>
        <fullName evidence="5">Iron complex transport system substrate-binding protein</fullName>
    </submittedName>
</protein>
<dbReference type="GO" id="GO:0071281">
    <property type="term" value="P:cellular response to iron ion"/>
    <property type="evidence" value="ECO:0007669"/>
    <property type="project" value="TreeGrafter"/>
</dbReference>
<dbReference type="PROSITE" id="PS51257">
    <property type="entry name" value="PROKAR_LIPOPROTEIN"/>
    <property type="match status" value="1"/>
</dbReference>
<feature type="chain" id="PRO_5038486593" evidence="3">
    <location>
        <begin position="24"/>
        <end position="320"/>
    </location>
</feature>
<dbReference type="PROSITE" id="PS50983">
    <property type="entry name" value="FE_B12_PBP"/>
    <property type="match status" value="1"/>
</dbReference>
<evidence type="ECO:0000256" key="2">
    <source>
        <dbReference type="ARBA" id="ARBA00022729"/>
    </source>
</evidence>
<dbReference type="InterPro" id="IPR002491">
    <property type="entry name" value="ABC_transptr_periplasmic_BD"/>
</dbReference>
<evidence type="ECO:0000313" key="5">
    <source>
        <dbReference type="EMBL" id="SDC41597.1"/>
    </source>
</evidence>
<feature type="domain" description="Fe/B12 periplasmic-binding" evidence="4">
    <location>
        <begin position="64"/>
        <end position="317"/>
    </location>
</feature>
<name>A0A1G6LF53_9BACI</name>
<gene>
    <name evidence="5" type="ORF">SAMN05421737_10899</name>
</gene>
<dbReference type="Proteomes" id="UP000242662">
    <property type="component" value="Unassembled WGS sequence"/>
</dbReference>
<evidence type="ECO:0000256" key="1">
    <source>
        <dbReference type="ARBA" id="ARBA00008814"/>
    </source>
</evidence>
<dbReference type="InterPro" id="IPR050902">
    <property type="entry name" value="ABC_Transporter_SBP"/>
</dbReference>
<dbReference type="PANTHER" id="PTHR30535:SF34">
    <property type="entry name" value="MOLYBDATE-BINDING PROTEIN MOLA"/>
    <property type="match status" value="1"/>
</dbReference>
<proteinExistence type="inferred from homology"/>
<dbReference type="PANTHER" id="PTHR30535">
    <property type="entry name" value="VITAMIN B12-BINDING PROTEIN"/>
    <property type="match status" value="1"/>
</dbReference>
<sequence length="320" mass="35272">MYKKMLPMLCVMLLVGCAPPVNETTQQTEDIVPTVSFKPEASIFPFTARDATGEVLNLPERPKRVVSLAPVNTEIVYALGAGETLVGRHAYDDYPAEVSDVPVVTSNVGMSINVEEIIALEPDVVLAHASYVTSALSQLRKMDIPVYVVSEAQSISETYDIIWGIAQLLDRQKEALRICEEMNDDFRALSMQAAELTPERRKKVLYEVDSVHLFVAGSSSFITELLSIIGADNVTNELDLTASFPQLSEEALLTLNPDVIVTTGEVLQVTNRKSFADIRAVKENRVYQVEQQDVLSRTGPRLPEGAKALGQLIYPEIFAQ</sequence>
<dbReference type="Gene3D" id="3.40.50.1980">
    <property type="entry name" value="Nitrogenase molybdenum iron protein domain"/>
    <property type="match status" value="2"/>
</dbReference>
<keyword evidence="6" id="KW-1185">Reference proteome</keyword>
<dbReference type="CDD" id="cd01143">
    <property type="entry name" value="YvrC"/>
    <property type="match status" value="1"/>
</dbReference>
<feature type="signal peptide" evidence="3">
    <location>
        <begin position="1"/>
        <end position="23"/>
    </location>
</feature>
<dbReference type="Pfam" id="PF01497">
    <property type="entry name" value="Peripla_BP_2"/>
    <property type="match status" value="1"/>
</dbReference>
<comment type="similarity">
    <text evidence="1">Belongs to the bacterial solute-binding protein 8 family.</text>
</comment>
<organism evidence="5 6">
    <name type="scientific">Shouchella lonarensis</name>
    <dbReference type="NCBI Taxonomy" id="1464122"/>
    <lineage>
        <taxon>Bacteria</taxon>
        <taxon>Bacillati</taxon>
        <taxon>Bacillota</taxon>
        <taxon>Bacilli</taxon>
        <taxon>Bacillales</taxon>
        <taxon>Bacillaceae</taxon>
        <taxon>Shouchella</taxon>
    </lineage>
</organism>
<dbReference type="AlphaFoldDB" id="A0A1G6LF53"/>
<dbReference type="InterPro" id="IPR054828">
    <property type="entry name" value="Vit_B12_bind_prot"/>
</dbReference>
<keyword evidence="2 3" id="KW-0732">Signal</keyword>
<dbReference type="NCBIfam" id="NF038402">
    <property type="entry name" value="TroA_like"/>
    <property type="match status" value="1"/>
</dbReference>
<evidence type="ECO:0000256" key="3">
    <source>
        <dbReference type="SAM" id="SignalP"/>
    </source>
</evidence>